<dbReference type="KEGG" id="nfl:COO91_01798"/>
<name>A0A2K8SM59_9NOSO</name>
<dbReference type="AlphaFoldDB" id="A0A2K8SM59"/>
<feature type="region of interest" description="Disordered" evidence="1">
    <location>
        <begin position="1"/>
        <end position="39"/>
    </location>
</feature>
<evidence type="ECO:0000313" key="2">
    <source>
        <dbReference type="EMBL" id="AUB35905.1"/>
    </source>
</evidence>
<accession>A0A2K8SM59</accession>
<evidence type="ECO:0000313" key="3">
    <source>
        <dbReference type="Proteomes" id="UP000232003"/>
    </source>
</evidence>
<protein>
    <submittedName>
        <fullName evidence="2">Uncharacterized protein</fullName>
    </submittedName>
</protein>
<organism evidence="2 3">
    <name type="scientific">Nostoc flagelliforme CCNUN1</name>
    <dbReference type="NCBI Taxonomy" id="2038116"/>
    <lineage>
        <taxon>Bacteria</taxon>
        <taxon>Bacillati</taxon>
        <taxon>Cyanobacteriota</taxon>
        <taxon>Cyanophyceae</taxon>
        <taxon>Nostocales</taxon>
        <taxon>Nostocaceae</taxon>
        <taxon>Nostoc</taxon>
    </lineage>
</organism>
<sequence>MRLFNEEGGGRGLKAGSDRLGGRVKTKHQLGTPIDLGAS</sequence>
<proteinExistence type="predicted"/>
<dbReference type="Proteomes" id="UP000232003">
    <property type="component" value="Chromosome"/>
</dbReference>
<keyword evidence="3" id="KW-1185">Reference proteome</keyword>
<evidence type="ECO:0000256" key="1">
    <source>
        <dbReference type="SAM" id="MobiDB-lite"/>
    </source>
</evidence>
<reference evidence="2 3" key="1">
    <citation type="submission" date="2017-11" db="EMBL/GenBank/DDBJ databases">
        <title>Complete genome of a free-living desiccation-tolerant cyanobacterium and its photosynthetic adaptation to extreme terrestrial habitat.</title>
        <authorList>
            <person name="Shang J."/>
        </authorList>
    </citation>
    <scope>NUCLEOTIDE SEQUENCE [LARGE SCALE GENOMIC DNA]</scope>
    <source>
        <strain evidence="2 3">CCNUN1</strain>
    </source>
</reference>
<gene>
    <name evidence="2" type="ORF">COO91_01798</name>
</gene>
<dbReference type="EMBL" id="CP024785">
    <property type="protein sequence ID" value="AUB35905.1"/>
    <property type="molecule type" value="Genomic_DNA"/>
</dbReference>